<evidence type="ECO:0000256" key="3">
    <source>
        <dbReference type="ARBA" id="ARBA00022723"/>
    </source>
</evidence>
<evidence type="ECO:0000256" key="2">
    <source>
        <dbReference type="ARBA" id="ARBA00022691"/>
    </source>
</evidence>
<evidence type="ECO:0000259" key="6">
    <source>
        <dbReference type="PROSITE" id="PS51918"/>
    </source>
</evidence>
<evidence type="ECO:0000256" key="4">
    <source>
        <dbReference type="ARBA" id="ARBA00023004"/>
    </source>
</evidence>
<dbReference type="AlphaFoldDB" id="A0A4Q0XX43"/>
<name>A0A4Q0XX43_9BACT</name>
<reference evidence="7 8" key="1">
    <citation type="submission" date="2017-10" db="EMBL/GenBank/DDBJ databases">
        <title>Genomics of the genus Arcobacter.</title>
        <authorList>
            <person name="Perez-Cataluna A."/>
            <person name="Figueras M.J."/>
        </authorList>
    </citation>
    <scope>NUCLEOTIDE SEQUENCE [LARGE SCALE GENOMIC DNA]</scope>
    <source>
        <strain evidence="7 8">DSM 24636</strain>
    </source>
</reference>
<evidence type="ECO:0000256" key="5">
    <source>
        <dbReference type="ARBA" id="ARBA00023014"/>
    </source>
</evidence>
<dbReference type="InterPro" id="IPR058240">
    <property type="entry name" value="rSAM_sf"/>
</dbReference>
<protein>
    <recommendedName>
        <fullName evidence="6">Radical SAM core domain-containing protein</fullName>
    </recommendedName>
</protein>
<comment type="caution">
    <text evidence="7">The sequence shown here is derived from an EMBL/GenBank/DDBJ whole genome shotgun (WGS) entry which is preliminary data.</text>
</comment>
<dbReference type="SFLD" id="SFLDG01123">
    <property type="entry name" value="methyltransferase_(Class_B)"/>
    <property type="match status" value="1"/>
</dbReference>
<dbReference type="GO" id="GO:0051539">
    <property type="term" value="F:4 iron, 4 sulfur cluster binding"/>
    <property type="evidence" value="ECO:0007669"/>
    <property type="project" value="UniProtKB-KW"/>
</dbReference>
<dbReference type="SUPFAM" id="SSF102114">
    <property type="entry name" value="Radical SAM enzymes"/>
    <property type="match status" value="1"/>
</dbReference>
<dbReference type="EMBL" id="PDKO01000009">
    <property type="protein sequence ID" value="RXJ62210.1"/>
    <property type="molecule type" value="Genomic_DNA"/>
</dbReference>
<sequence length="481" mass="55772">MRREKILIMTPVGRSPSGEYIDYFPSRWSGSTGMFKSTTFYPFNLAYLSTFLKLKTKHTIKFFDANYYGVDSDEYVDYVKKYDPNILIIEIDSIIEKKMLAIIKILKEFNTLLRIIVCGPSPSSNPNIFLDSGASYVAIGEFELSILNLIKSGFDEKTFGIYPNQREELIDLDMLPFPEDEDIKRRNYCRYYASEYNEVEVFSTRGCPHMCNFCVVANVYGGKPSFRVRKVSSVIEEIKYLKSSIPDLEGIFFNEESHTSNKSFIRELCLEIIRLGLTDIKYNCMTNYDTLDLDLLNLMKKAGYYKVRIGIESLDSDVSALITKTKIKSNHEKLMDILKIAKELDIKIYVTMSIGAVGSSKEKDLDSLKQLELLYDNDYIQEFQVSINTPMPGTPFYSIAKENKWIVESGKFDGAKFSTISYENYRADDIKEVFDIANELRAKILNKNREEKKIRYSSYDKDWCEPVYKLTQRKIGEYYHE</sequence>
<dbReference type="PANTHER" id="PTHR43409">
    <property type="entry name" value="ANAEROBIC MAGNESIUM-PROTOPORPHYRIN IX MONOMETHYL ESTER CYCLASE-RELATED"/>
    <property type="match status" value="1"/>
</dbReference>
<dbReference type="SFLD" id="SFLDS00029">
    <property type="entry name" value="Radical_SAM"/>
    <property type="match status" value="1"/>
</dbReference>
<dbReference type="InterPro" id="IPR051198">
    <property type="entry name" value="BchE-like"/>
</dbReference>
<dbReference type="Gene3D" id="3.40.50.280">
    <property type="entry name" value="Cobalamin-binding domain"/>
    <property type="match status" value="1"/>
</dbReference>
<dbReference type="SMART" id="SM00729">
    <property type="entry name" value="Elp3"/>
    <property type="match status" value="1"/>
</dbReference>
<dbReference type="InterPro" id="IPR007197">
    <property type="entry name" value="rSAM"/>
</dbReference>
<dbReference type="InterPro" id="IPR023404">
    <property type="entry name" value="rSAM_horseshoe"/>
</dbReference>
<dbReference type="Proteomes" id="UP000290191">
    <property type="component" value="Unassembled WGS sequence"/>
</dbReference>
<dbReference type="GO" id="GO:0046872">
    <property type="term" value="F:metal ion binding"/>
    <property type="evidence" value="ECO:0007669"/>
    <property type="project" value="UniProtKB-KW"/>
</dbReference>
<keyword evidence="3" id="KW-0479">Metal-binding</keyword>
<proteinExistence type="predicted"/>
<keyword evidence="4" id="KW-0408">Iron</keyword>
<dbReference type="PROSITE" id="PS51918">
    <property type="entry name" value="RADICAL_SAM"/>
    <property type="match status" value="1"/>
</dbReference>
<evidence type="ECO:0000313" key="8">
    <source>
        <dbReference type="Proteomes" id="UP000290191"/>
    </source>
</evidence>
<dbReference type="SFLD" id="SFLDG01082">
    <property type="entry name" value="B12-binding_domain_containing"/>
    <property type="match status" value="1"/>
</dbReference>
<dbReference type="OrthoDB" id="9804952at2"/>
<dbReference type="Gene3D" id="3.80.30.20">
    <property type="entry name" value="tm_1862 like domain"/>
    <property type="match status" value="1"/>
</dbReference>
<dbReference type="GO" id="GO:0005829">
    <property type="term" value="C:cytosol"/>
    <property type="evidence" value="ECO:0007669"/>
    <property type="project" value="TreeGrafter"/>
</dbReference>
<dbReference type="GO" id="GO:0003824">
    <property type="term" value="F:catalytic activity"/>
    <property type="evidence" value="ECO:0007669"/>
    <property type="project" value="InterPro"/>
</dbReference>
<keyword evidence="2" id="KW-0949">S-adenosyl-L-methionine</keyword>
<feature type="domain" description="Radical SAM core" evidence="6">
    <location>
        <begin position="193"/>
        <end position="416"/>
    </location>
</feature>
<organism evidence="7 8">
    <name type="scientific">Halarcobacter anaerophilus</name>
    <dbReference type="NCBI Taxonomy" id="877500"/>
    <lineage>
        <taxon>Bacteria</taxon>
        <taxon>Pseudomonadati</taxon>
        <taxon>Campylobacterota</taxon>
        <taxon>Epsilonproteobacteria</taxon>
        <taxon>Campylobacterales</taxon>
        <taxon>Arcobacteraceae</taxon>
        <taxon>Halarcobacter</taxon>
    </lineage>
</organism>
<keyword evidence="8" id="KW-1185">Reference proteome</keyword>
<dbReference type="PANTHER" id="PTHR43409:SF16">
    <property type="entry name" value="SLR0320 PROTEIN"/>
    <property type="match status" value="1"/>
</dbReference>
<dbReference type="Pfam" id="PF04055">
    <property type="entry name" value="Radical_SAM"/>
    <property type="match status" value="1"/>
</dbReference>
<gene>
    <name evidence="7" type="ORF">CRV06_10620</name>
</gene>
<evidence type="ECO:0000256" key="1">
    <source>
        <dbReference type="ARBA" id="ARBA00001966"/>
    </source>
</evidence>
<dbReference type="InterPro" id="IPR034466">
    <property type="entry name" value="Methyltransferase_Class_B"/>
</dbReference>
<keyword evidence="5" id="KW-0411">Iron-sulfur</keyword>
<comment type="cofactor">
    <cofactor evidence="1">
        <name>[4Fe-4S] cluster</name>
        <dbReference type="ChEBI" id="CHEBI:49883"/>
    </cofactor>
</comment>
<dbReference type="RefSeq" id="WP_129082447.1">
    <property type="nucleotide sequence ID" value="NZ_CP041070.1"/>
</dbReference>
<dbReference type="CDD" id="cd01335">
    <property type="entry name" value="Radical_SAM"/>
    <property type="match status" value="1"/>
</dbReference>
<accession>A0A4Q0XX43</accession>
<evidence type="ECO:0000313" key="7">
    <source>
        <dbReference type="EMBL" id="RXJ62210.1"/>
    </source>
</evidence>
<dbReference type="InterPro" id="IPR006638">
    <property type="entry name" value="Elp3/MiaA/NifB-like_rSAM"/>
</dbReference>